<dbReference type="AlphaFoldDB" id="A0A2T4Z8E5"/>
<comment type="caution">
    <text evidence="3">The sequence shown here is derived from an EMBL/GenBank/DDBJ whole genome shotgun (WGS) entry which is preliminary data.</text>
</comment>
<organism evidence="3 4">
    <name type="scientific">Desmospora activa DSM 45169</name>
    <dbReference type="NCBI Taxonomy" id="1121389"/>
    <lineage>
        <taxon>Bacteria</taxon>
        <taxon>Bacillati</taxon>
        <taxon>Bacillota</taxon>
        <taxon>Bacilli</taxon>
        <taxon>Bacillales</taxon>
        <taxon>Thermoactinomycetaceae</taxon>
        <taxon>Desmospora</taxon>
    </lineage>
</organism>
<feature type="transmembrane region" description="Helical" evidence="2">
    <location>
        <begin position="222"/>
        <end position="253"/>
    </location>
</feature>
<feature type="transmembrane region" description="Helical" evidence="2">
    <location>
        <begin position="63"/>
        <end position="82"/>
    </location>
</feature>
<evidence type="ECO:0000256" key="2">
    <source>
        <dbReference type="SAM" id="Phobius"/>
    </source>
</evidence>
<evidence type="ECO:0000313" key="3">
    <source>
        <dbReference type="EMBL" id="PTM58173.1"/>
    </source>
</evidence>
<dbReference type="RefSeq" id="WP_107725007.1">
    <property type="nucleotide sequence ID" value="NZ_PZZP01000001.1"/>
</dbReference>
<keyword evidence="2" id="KW-0472">Membrane</keyword>
<sequence length="355" mass="40151">MESTMTLLRQHGLKMFGTNLLGMFIATMAANVLSFLAYIVFMVFYLAGAVSIGLISHLTSSEMWTIVGMIIFMIILVLFYLVIYIVAFLPQGFTVAGSYSMVTEVVWQNRFRFNTYFKHGFSKLKAVIIQLFLIGLLFIPFLFLPILSLILSSVGAGFAFVEGGTFDPNYIGAGMIIFFILSWIPSVFFFLSVLYAPIILIAEDRGPWQSIKDSVRLTFRRFGRVLSTALVGWLYGLLPLLPYFLLIPIVILFQDIDAVVTIGAIIMILYAFLMFILYAFTPLIFQVTAVRWYKTYLRKSVVDDDNDPGPWGDDGVYGFDTFDHYHSYSQPAPSTATDTESKQPSSYPPFPEENR</sequence>
<feature type="compositionally biased region" description="Polar residues" evidence="1">
    <location>
        <begin position="328"/>
        <end position="345"/>
    </location>
</feature>
<evidence type="ECO:0000313" key="4">
    <source>
        <dbReference type="Proteomes" id="UP000241639"/>
    </source>
</evidence>
<dbReference type="EMBL" id="PZZP01000001">
    <property type="protein sequence ID" value="PTM58173.1"/>
    <property type="molecule type" value="Genomic_DNA"/>
</dbReference>
<reference evidence="3 4" key="1">
    <citation type="submission" date="2018-04" db="EMBL/GenBank/DDBJ databases">
        <title>Genomic Encyclopedia of Archaeal and Bacterial Type Strains, Phase II (KMG-II): from individual species to whole genera.</title>
        <authorList>
            <person name="Goeker M."/>
        </authorList>
    </citation>
    <scope>NUCLEOTIDE SEQUENCE [LARGE SCALE GENOMIC DNA]</scope>
    <source>
        <strain evidence="3 4">DSM 45169</strain>
    </source>
</reference>
<feature type="transmembrane region" description="Helical" evidence="2">
    <location>
        <begin position="127"/>
        <end position="151"/>
    </location>
</feature>
<gene>
    <name evidence="3" type="ORF">C8J48_0751</name>
</gene>
<keyword evidence="4" id="KW-1185">Reference proteome</keyword>
<name>A0A2T4Z8E5_9BACL</name>
<feature type="transmembrane region" description="Helical" evidence="2">
    <location>
        <begin position="35"/>
        <end position="56"/>
    </location>
</feature>
<evidence type="ECO:0000256" key="1">
    <source>
        <dbReference type="SAM" id="MobiDB-lite"/>
    </source>
</evidence>
<feature type="transmembrane region" description="Helical" evidence="2">
    <location>
        <begin position="171"/>
        <end position="201"/>
    </location>
</feature>
<feature type="transmembrane region" description="Helical" evidence="2">
    <location>
        <begin position="259"/>
        <end position="285"/>
    </location>
</feature>
<dbReference type="Proteomes" id="UP000241639">
    <property type="component" value="Unassembled WGS sequence"/>
</dbReference>
<feature type="region of interest" description="Disordered" evidence="1">
    <location>
        <begin position="328"/>
        <end position="355"/>
    </location>
</feature>
<protein>
    <recommendedName>
        <fullName evidence="5">Glycerophosphoryl diester phosphodiesterase family protein</fullName>
    </recommendedName>
</protein>
<evidence type="ECO:0008006" key="5">
    <source>
        <dbReference type="Google" id="ProtNLM"/>
    </source>
</evidence>
<feature type="compositionally biased region" description="Pro residues" evidence="1">
    <location>
        <begin position="346"/>
        <end position="355"/>
    </location>
</feature>
<keyword evidence="2" id="KW-1133">Transmembrane helix</keyword>
<keyword evidence="2" id="KW-0812">Transmembrane</keyword>
<proteinExistence type="predicted"/>
<accession>A0A2T4Z8E5</accession>